<dbReference type="SUPFAM" id="SSF51556">
    <property type="entry name" value="Metallo-dependent hydrolases"/>
    <property type="match status" value="1"/>
</dbReference>
<dbReference type="EMBL" id="JAUDUY010000002">
    <property type="protein sequence ID" value="MDM9630545.1"/>
    <property type="molecule type" value="Genomic_DNA"/>
</dbReference>
<dbReference type="InterPro" id="IPR006680">
    <property type="entry name" value="Amidohydro-rel"/>
</dbReference>
<dbReference type="InterPro" id="IPR057744">
    <property type="entry name" value="OTAase-like"/>
</dbReference>
<reference evidence="2" key="1">
    <citation type="submission" date="2023-06" db="EMBL/GenBank/DDBJ databases">
        <title>Robiginitalea aurantiacus sp. nov. and Algoriphagus sediminis sp. nov., isolated from coastal sediment.</title>
        <authorList>
            <person name="Zhou Z.Y."/>
            <person name="An J."/>
            <person name="Jia Y.W."/>
            <person name="Du Z.J."/>
        </authorList>
    </citation>
    <scope>NUCLEOTIDE SEQUENCE</scope>
    <source>
        <strain evidence="2">M39</strain>
    </source>
</reference>
<dbReference type="PANTHER" id="PTHR43135">
    <property type="entry name" value="ALPHA-D-RIBOSE 1-METHYLPHOSPHONATE 5-TRIPHOSPHATE DIPHOSPHATASE"/>
    <property type="match status" value="1"/>
</dbReference>
<dbReference type="Pfam" id="PF01979">
    <property type="entry name" value="Amidohydro_1"/>
    <property type="match status" value="1"/>
</dbReference>
<feature type="domain" description="Amidohydrolase-related" evidence="1">
    <location>
        <begin position="77"/>
        <end position="440"/>
    </location>
</feature>
<dbReference type="CDD" id="cd01299">
    <property type="entry name" value="Met_dep_hydrolase_A"/>
    <property type="match status" value="1"/>
</dbReference>
<evidence type="ECO:0000313" key="2">
    <source>
        <dbReference type="EMBL" id="MDM9630545.1"/>
    </source>
</evidence>
<dbReference type="InterPro" id="IPR032466">
    <property type="entry name" value="Metal_Hydrolase"/>
</dbReference>
<dbReference type="Gene3D" id="2.30.40.10">
    <property type="entry name" value="Urease, subunit C, domain 1"/>
    <property type="match status" value="1"/>
</dbReference>
<gene>
    <name evidence="2" type="ORF">QU605_03640</name>
</gene>
<dbReference type="InterPro" id="IPR051781">
    <property type="entry name" value="Metallo-dep_Hydrolase"/>
</dbReference>
<name>A0ABT7WCA4_9FLAO</name>
<dbReference type="Proteomes" id="UP001174839">
    <property type="component" value="Unassembled WGS sequence"/>
</dbReference>
<dbReference type="Gene3D" id="3.20.20.140">
    <property type="entry name" value="Metal-dependent hydrolases"/>
    <property type="match status" value="1"/>
</dbReference>
<protein>
    <submittedName>
        <fullName evidence="2">Amidohydrolase family protein</fullName>
    </submittedName>
</protein>
<dbReference type="InterPro" id="IPR011059">
    <property type="entry name" value="Metal-dep_hydrolase_composite"/>
</dbReference>
<organism evidence="2 3">
    <name type="scientific">Robiginitalea aurantiaca</name>
    <dbReference type="NCBI Taxonomy" id="3056915"/>
    <lineage>
        <taxon>Bacteria</taxon>
        <taxon>Pseudomonadati</taxon>
        <taxon>Bacteroidota</taxon>
        <taxon>Flavobacteriia</taxon>
        <taxon>Flavobacteriales</taxon>
        <taxon>Flavobacteriaceae</taxon>
        <taxon>Robiginitalea</taxon>
    </lineage>
</organism>
<comment type="caution">
    <text evidence="2">The sequence shown here is derived from an EMBL/GenBank/DDBJ whole genome shotgun (WGS) entry which is preliminary data.</text>
</comment>
<proteinExistence type="predicted"/>
<dbReference type="PANTHER" id="PTHR43135:SF3">
    <property type="entry name" value="ALPHA-D-RIBOSE 1-METHYLPHOSPHONATE 5-TRIPHOSPHATE DIPHOSPHATASE"/>
    <property type="match status" value="1"/>
</dbReference>
<accession>A0ABT7WCA4</accession>
<keyword evidence="3" id="KW-1185">Reference proteome</keyword>
<dbReference type="RefSeq" id="WP_289723914.1">
    <property type="nucleotide sequence ID" value="NZ_JAUDUY010000002.1"/>
</dbReference>
<dbReference type="SUPFAM" id="SSF51338">
    <property type="entry name" value="Composite domain of metallo-dependent hydrolases"/>
    <property type="match status" value="2"/>
</dbReference>
<evidence type="ECO:0000313" key="3">
    <source>
        <dbReference type="Proteomes" id="UP001174839"/>
    </source>
</evidence>
<sequence>MKTIKITLAFAFLALNLGFGQEKEENQILITNVKVWDGISDKTIDADVLIEGNKFKEIRTGLKAPKGSTVIDGQGGTLIPGLIDMHTHIMLWGGTTEGTYEYDAYGQGARAIKMAEMLLEMGYTTIRDIGGNSLSIARLVNEGKLQGPRIYSAGPVISQTGGHGDWGPSNEGPGEGNYQTMVRNTHVVDGVPEVIKATRWNFRNGANFIKVMAGGGVASTFDPLNMTQMNIDELKAIVEVANAYESYVAVHSYHDRSYNQALDAGVKSFEHGFLITEPTVKRMSETEGVFWSWQPYGSYTLFAGGFPEWFTPDMIEKGTAVNKGALLVPPLMRKHGVTVVLGSDMFGDEVIYARQNIVSAKEVPDTGYTDLEIMKMATSNPGKVLTMSGPGRDPYKEAKLGVIEVGAWADLNIWSEDPTKDVKVLESDDNLKLIIKDGKVYKNSL</sequence>
<evidence type="ECO:0000259" key="1">
    <source>
        <dbReference type="Pfam" id="PF01979"/>
    </source>
</evidence>